<gene>
    <name evidence="1" type="ORF">MNBD_GAMMA17-2290</name>
</gene>
<dbReference type="EMBL" id="UOFQ01000103">
    <property type="protein sequence ID" value="VAW88619.1"/>
    <property type="molecule type" value="Genomic_DNA"/>
</dbReference>
<accession>A0A3B0ZRE8</accession>
<protein>
    <submittedName>
        <fullName evidence="1">Uncharacterized protein</fullName>
    </submittedName>
</protein>
<dbReference type="AlphaFoldDB" id="A0A3B0ZRE8"/>
<sequence length="108" mass="12101">MSLQSLSNISSFAGMEFGIFKLKDGVSEIEMLKAADAADKNFLSKEDGFLGHAVLKGKDGLYVDLSFATTKEKAEEICGKWMNNKFTLQYIEFIEPGSIDMSFWEKIK</sequence>
<proteinExistence type="predicted"/>
<name>A0A3B0ZRE8_9ZZZZ</name>
<organism evidence="1">
    <name type="scientific">hydrothermal vent metagenome</name>
    <dbReference type="NCBI Taxonomy" id="652676"/>
    <lineage>
        <taxon>unclassified sequences</taxon>
        <taxon>metagenomes</taxon>
        <taxon>ecological metagenomes</taxon>
    </lineage>
</organism>
<evidence type="ECO:0000313" key="1">
    <source>
        <dbReference type="EMBL" id="VAW88619.1"/>
    </source>
</evidence>
<reference evidence="1" key="1">
    <citation type="submission" date="2018-06" db="EMBL/GenBank/DDBJ databases">
        <authorList>
            <person name="Zhirakovskaya E."/>
        </authorList>
    </citation>
    <scope>NUCLEOTIDE SEQUENCE</scope>
</reference>